<gene>
    <name evidence="10" type="ORF">CLF_111548</name>
</gene>
<dbReference type="GO" id="GO:0000139">
    <property type="term" value="C:Golgi membrane"/>
    <property type="evidence" value="ECO:0007669"/>
    <property type="project" value="UniProtKB-SubCell"/>
</dbReference>
<keyword evidence="7 8" id="KW-0472">Membrane</keyword>
<evidence type="ECO:0000256" key="9">
    <source>
        <dbReference type="SAM" id="MobiDB-lite"/>
    </source>
</evidence>
<dbReference type="GO" id="GO:0006506">
    <property type="term" value="P:GPI anchor biosynthetic process"/>
    <property type="evidence" value="ECO:0007669"/>
    <property type="project" value="UniProtKB-KW"/>
</dbReference>
<comment type="function">
    <text evidence="8">Involved in the lipid remodeling steps of GPI-anchor maturation.</text>
</comment>
<dbReference type="PANTHER" id="PTHR13148">
    <property type="entry name" value="PER1-RELATED"/>
    <property type="match status" value="1"/>
</dbReference>
<dbReference type="InterPro" id="IPR007217">
    <property type="entry name" value="Per1-like"/>
</dbReference>
<feature type="transmembrane region" description="Helical" evidence="8">
    <location>
        <begin position="247"/>
        <end position="265"/>
    </location>
</feature>
<reference evidence="10" key="1">
    <citation type="journal article" date="2011" name="Genome Biol.">
        <title>The draft genome of the carcinogenic human liver fluke Clonorchis sinensis.</title>
        <authorList>
            <person name="Wang X."/>
            <person name="Chen W."/>
            <person name="Huang Y."/>
            <person name="Sun J."/>
            <person name="Men J."/>
            <person name="Liu H."/>
            <person name="Luo F."/>
            <person name="Guo L."/>
            <person name="Lv X."/>
            <person name="Deng C."/>
            <person name="Zhou C."/>
            <person name="Fan Y."/>
            <person name="Li X."/>
            <person name="Huang L."/>
            <person name="Hu Y."/>
            <person name="Liang C."/>
            <person name="Hu X."/>
            <person name="Xu J."/>
            <person name="Yu X."/>
        </authorList>
    </citation>
    <scope>NUCLEOTIDE SEQUENCE [LARGE SCALE GENOMIC DNA]</scope>
    <source>
        <strain evidence="10">Henan</strain>
    </source>
</reference>
<dbReference type="AlphaFoldDB" id="G7YLR5"/>
<protein>
    <recommendedName>
        <fullName evidence="8">Post-GPI attachment to proteins factor 3</fullName>
    </recommendedName>
</protein>
<dbReference type="Proteomes" id="UP000008909">
    <property type="component" value="Unassembled WGS sequence"/>
</dbReference>
<keyword evidence="6 8" id="KW-1133">Transmembrane helix</keyword>
<comment type="similarity">
    <text evidence="2 8">Belongs to the PGAP3 family.</text>
</comment>
<dbReference type="PANTHER" id="PTHR13148:SF0">
    <property type="entry name" value="POST-GPI ATTACHMENT TO PROTEINS FACTOR 3"/>
    <property type="match status" value="1"/>
</dbReference>
<keyword evidence="8" id="KW-0333">Golgi apparatus</keyword>
<keyword evidence="5" id="KW-0732">Signal</keyword>
<dbReference type="EMBL" id="DF143635">
    <property type="protein sequence ID" value="GAA53896.1"/>
    <property type="molecule type" value="Genomic_DNA"/>
</dbReference>
<keyword evidence="11" id="KW-1185">Reference proteome</keyword>
<evidence type="ECO:0000313" key="10">
    <source>
        <dbReference type="EMBL" id="GAA53896.1"/>
    </source>
</evidence>
<name>G7YLR5_CLOSI</name>
<proteinExistence type="inferred from homology"/>
<evidence type="ECO:0000256" key="3">
    <source>
        <dbReference type="ARBA" id="ARBA00022502"/>
    </source>
</evidence>
<organism evidence="10 11">
    <name type="scientific">Clonorchis sinensis</name>
    <name type="common">Chinese liver fluke</name>
    <dbReference type="NCBI Taxonomy" id="79923"/>
    <lineage>
        <taxon>Eukaryota</taxon>
        <taxon>Metazoa</taxon>
        <taxon>Spiralia</taxon>
        <taxon>Lophotrochozoa</taxon>
        <taxon>Platyhelminthes</taxon>
        <taxon>Trematoda</taxon>
        <taxon>Digenea</taxon>
        <taxon>Opisthorchiida</taxon>
        <taxon>Opisthorchiata</taxon>
        <taxon>Opisthorchiidae</taxon>
        <taxon>Clonorchis</taxon>
    </lineage>
</organism>
<dbReference type="Pfam" id="PF04080">
    <property type="entry name" value="Per1"/>
    <property type="match status" value="1"/>
</dbReference>
<comment type="caution">
    <text evidence="8">Lacks conserved residue(s) required for the propagation of feature annotation.</text>
</comment>
<evidence type="ECO:0000256" key="8">
    <source>
        <dbReference type="RuleBase" id="RU365066"/>
    </source>
</evidence>
<evidence type="ECO:0000256" key="1">
    <source>
        <dbReference type="ARBA" id="ARBA00004127"/>
    </source>
</evidence>
<comment type="subcellular location">
    <subcellularLocation>
        <location evidence="1">Endomembrane system</location>
        <topology evidence="1">Multi-pass membrane protein</topology>
    </subcellularLocation>
    <subcellularLocation>
        <location evidence="8">Golgi apparatus membrane</location>
        <topology evidence="8">Multi-pass membrane protein</topology>
    </subcellularLocation>
</comment>
<feature type="transmembrane region" description="Helical" evidence="8">
    <location>
        <begin position="301"/>
        <end position="322"/>
    </location>
</feature>
<evidence type="ECO:0000256" key="5">
    <source>
        <dbReference type="ARBA" id="ARBA00022729"/>
    </source>
</evidence>
<keyword evidence="4 8" id="KW-0812">Transmembrane</keyword>
<sequence>SVAVAAESAIDNAAGGSERRTDLSVPKVARSPEAGDERVRTNFKGGRTDASAVVRFYLPILLYAASRSVFRREKFVQIKVADTASTIFFTFGQVTRVSDYGTRMRAVAVMLTLCLSCMSPGLASSGDRSYVFFMCNRRCLSSLCNRSDNAGPPDWNKVHPVDMLEDTIHWHCPRECGYRCMWKTVEAFVSDGLPTPQFYGKWPFLRLLGIQEPASALLSALNLLIQFRYLALLCLQFDNRLPMFKYWIAQYLGSINAWLWSTVFHTCDVPFTEKMDYFSATAFVMASIITLQRRVFPKHPLLNYALPFIVMGIFLRYVNYMLVREFNYTYNMMFGVTFVICTAANANHSIRICYLPECTGAAYAASIESRTTHEPDAYEA</sequence>
<dbReference type="GO" id="GO:0016788">
    <property type="term" value="F:hydrolase activity, acting on ester bonds"/>
    <property type="evidence" value="ECO:0007669"/>
    <property type="project" value="TreeGrafter"/>
</dbReference>
<evidence type="ECO:0000256" key="4">
    <source>
        <dbReference type="ARBA" id="ARBA00022692"/>
    </source>
</evidence>
<reference key="2">
    <citation type="submission" date="2011-10" db="EMBL/GenBank/DDBJ databases">
        <title>The genome and transcriptome sequence of Clonorchis sinensis provide insights into the carcinogenic liver fluke.</title>
        <authorList>
            <person name="Wang X."/>
            <person name="Huang Y."/>
            <person name="Chen W."/>
            <person name="Liu H."/>
            <person name="Guo L."/>
            <person name="Chen Y."/>
            <person name="Luo F."/>
            <person name="Zhou W."/>
            <person name="Sun J."/>
            <person name="Mao Q."/>
            <person name="Liang P."/>
            <person name="Zhou C."/>
            <person name="Tian Y."/>
            <person name="Men J."/>
            <person name="Lv X."/>
            <person name="Huang L."/>
            <person name="Zhou J."/>
            <person name="Hu Y."/>
            <person name="Li R."/>
            <person name="Zhang F."/>
            <person name="Lei H."/>
            <person name="Li X."/>
            <person name="Hu X."/>
            <person name="Liang C."/>
            <person name="Xu J."/>
            <person name="Wu Z."/>
            <person name="Yu X."/>
        </authorList>
    </citation>
    <scope>NUCLEOTIDE SEQUENCE</scope>
    <source>
        <strain>Henan</strain>
    </source>
</reference>
<feature type="non-terminal residue" evidence="10">
    <location>
        <position position="1"/>
    </location>
</feature>
<accession>G7YLR5</accession>
<evidence type="ECO:0000313" key="11">
    <source>
        <dbReference type="Proteomes" id="UP000008909"/>
    </source>
</evidence>
<dbReference type="GO" id="GO:0005789">
    <property type="term" value="C:endoplasmic reticulum membrane"/>
    <property type="evidence" value="ECO:0007669"/>
    <property type="project" value="TreeGrafter"/>
</dbReference>
<evidence type="ECO:0000256" key="7">
    <source>
        <dbReference type="ARBA" id="ARBA00023136"/>
    </source>
</evidence>
<evidence type="ECO:0000256" key="6">
    <source>
        <dbReference type="ARBA" id="ARBA00022989"/>
    </source>
</evidence>
<keyword evidence="3 8" id="KW-0337">GPI-anchor biosynthesis</keyword>
<feature type="transmembrane region" description="Helical" evidence="8">
    <location>
        <begin position="277"/>
        <end position="296"/>
    </location>
</feature>
<feature type="region of interest" description="Disordered" evidence="9">
    <location>
        <begin position="7"/>
        <end position="33"/>
    </location>
</feature>
<evidence type="ECO:0000256" key="2">
    <source>
        <dbReference type="ARBA" id="ARBA00006387"/>
    </source>
</evidence>